<dbReference type="InterPro" id="IPR010093">
    <property type="entry name" value="SinI_DNA-bd"/>
</dbReference>
<dbReference type="Pfam" id="PF12728">
    <property type="entry name" value="HTH_17"/>
    <property type="match status" value="1"/>
</dbReference>
<protein>
    <submittedName>
        <fullName evidence="4">Molybdate-binding domain of ModE</fullName>
    </submittedName>
</protein>
<dbReference type="GO" id="GO:0003677">
    <property type="term" value="F:DNA binding"/>
    <property type="evidence" value="ECO:0007669"/>
    <property type="project" value="InterPro"/>
</dbReference>
<dbReference type="PROSITE" id="PS51866">
    <property type="entry name" value="MOP"/>
    <property type="match status" value="1"/>
</dbReference>
<proteinExistence type="predicted"/>
<organism evidence="4 5">
    <name type="scientific">Kocuria palustris PEL</name>
    <dbReference type="NCBI Taxonomy" id="1236550"/>
    <lineage>
        <taxon>Bacteria</taxon>
        <taxon>Bacillati</taxon>
        <taxon>Actinomycetota</taxon>
        <taxon>Actinomycetes</taxon>
        <taxon>Micrococcales</taxon>
        <taxon>Micrococcaceae</taxon>
        <taxon>Kocuria</taxon>
    </lineage>
</organism>
<dbReference type="InterPro" id="IPR004606">
    <property type="entry name" value="Mop_domain"/>
</dbReference>
<keyword evidence="1 2" id="KW-0500">Molybdenum</keyword>
<dbReference type="Gene3D" id="1.10.1660.10">
    <property type="match status" value="1"/>
</dbReference>
<name>M2XWL5_9MICC</name>
<dbReference type="InterPro" id="IPR041657">
    <property type="entry name" value="HTH_17"/>
</dbReference>
<reference evidence="4 5" key="1">
    <citation type="journal article" date="2014" name="Genome Announc.">
        <title>Draft Genome Sequence of Kocuria palustris PEL.</title>
        <authorList>
            <person name="Sharma G."/>
            <person name="Khatri I."/>
            <person name="Subramanian S."/>
        </authorList>
    </citation>
    <scope>NUCLEOTIDE SEQUENCE [LARGE SCALE GENOMIC DNA]</scope>
    <source>
        <strain evidence="4 5">PEL</strain>
    </source>
</reference>
<dbReference type="GO" id="GO:0015689">
    <property type="term" value="P:molybdate ion transport"/>
    <property type="evidence" value="ECO:0007669"/>
    <property type="project" value="InterPro"/>
</dbReference>
<dbReference type="Proteomes" id="UP000009877">
    <property type="component" value="Unassembled WGS sequence"/>
</dbReference>
<dbReference type="InterPro" id="IPR008995">
    <property type="entry name" value="Mo/tungstate-bd_C_term_dom"/>
</dbReference>
<dbReference type="InterPro" id="IPR005116">
    <property type="entry name" value="Transp-assoc_OB_typ1"/>
</dbReference>
<evidence type="ECO:0000313" key="5">
    <source>
        <dbReference type="Proteomes" id="UP000009877"/>
    </source>
</evidence>
<dbReference type="NCBIfam" id="TIGR01764">
    <property type="entry name" value="excise"/>
    <property type="match status" value="1"/>
</dbReference>
<comment type="caution">
    <text evidence="4">The sequence shown here is derived from an EMBL/GenBank/DDBJ whole genome shotgun (WGS) entry which is preliminary data.</text>
</comment>
<dbReference type="SUPFAM" id="SSF50331">
    <property type="entry name" value="MOP-like"/>
    <property type="match status" value="1"/>
</dbReference>
<evidence type="ECO:0000256" key="1">
    <source>
        <dbReference type="ARBA" id="ARBA00022505"/>
    </source>
</evidence>
<dbReference type="Gene3D" id="2.40.50.100">
    <property type="match status" value="1"/>
</dbReference>
<keyword evidence="5" id="KW-1185">Reference proteome</keyword>
<feature type="domain" description="Mop" evidence="3">
    <location>
        <begin position="67"/>
        <end position="132"/>
    </location>
</feature>
<accession>M2XWL5</accession>
<dbReference type="AlphaFoldDB" id="M2XWL5"/>
<evidence type="ECO:0000256" key="2">
    <source>
        <dbReference type="PROSITE-ProRule" id="PRU01213"/>
    </source>
</evidence>
<dbReference type="Pfam" id="PF03459">
    <property type="entry name" value="TOBE"/>
    <property type="match status" value="1"/>
</dbReference>
<evidence type="ECO:0000259" key="3">
    <source>
        <dbReference type="PROSITE" id="PS51866"/>
    </source>
</evidence>
<gene>
    <name evidence="4" type="ORF">C884_02122</name>
</gene>
<sequence length="137" mass="14678">MRRMKALSVAQAASFLDVSDDTVRRWISAGRLTEHRDDAGRGVVDALELAQLAKSQAHQPEDPTAVVSSARNRWVGLVTEVCSDTVMSQVEMQCGPHRVVSLMSTEAVQELGLEPGSIATASVKATHVVVDVPGEGR</sequence>
<dbReference type="STRING" id="71999.KPaMU14_11520"/>
<evidence type="ECO:0000313" key="4">
    <source>
        <dbReference type="EMBL" id="EME37208.1"/>
    </source>
</evidence>
<dbReference type="EMBL" id="ANHZ02000005">
    <property type="protein sequence ID" value="EME37208.1"/>
    <property type="molecule type" value="Genomic_DNA"/>
</dbReference>